<feature type="compositionally biased region" description="Basic and acidic residues" evidence="2">
    <location>
        <begin position="974"/>
        <end position="988"/>
    </location>
</feature>
<dbReference type="Pfam" id="PF23598">
    <property type="entry name" value="LRR_14"/>
    <property type="match status" value="1"/>
</dbReference>
<reference evidence="6" key="2">
    <citation type="submission" date="2019-10" db="EMBL/GenBank/DDBJ databases">
        <title>A de novo genome assembly of a pear dwarfing rootstock.</title>
        <authorList>
            <person name="Wang F."/>
            <person name="Wang J."/>
            <person name="Li S."/>
            <person name="Zhang Y."/>
            <person name="Fang M."/>
            <person name="Ma L."/>
            <person name="Zhao Y."/>
            <person name="Jiang S."/>
        </authorList>
    </citation>
    <scope>NUCLEOTIDE SEQUENCE [LARGE SCALE GENOMIC DNA]</scope>
</reference>
<dbReference type="InterPro" id="IPR058922">
    <property type="entry name" value="WHD_DRP"/>
</dbReference>
<feature type="region of interest" description="Disordered" evidence="2">
    <location>
        <begin position="732"/>
        <end position="752"/>
    </location>
</feature>
<sequence length="988" mass="111924">MSTPNSSENPNEILSLERIRETIIPHLLAEFSSAKVYLSASHSEMANQFEKLRKDLTYIQHAFTGLKNFEESASNLFKILQQAQHILDSQAKQFQPKLQVLNETIIKLKLLLPSPHKLLLSKEKSLLSTGIESHHPNKVLDKLSGLHFSKVFEESPAYKEFQVVYNSLRVTTKLCLLCFAVFPVNEVVKKRVLIQWWFGEGFVNPPVGGKETVLEIADGIFEELTKKGCVEPVNKKRRPSVVHSFKMNPIIRSAVIVIAKEVGFFGFDNKGNPTTEFSWSRRACLVNGSQHLMQVRAHGGPENLQTIFNVNESYPDFSKVEWSKLRNVNVLYLGRWHNRAKHHIEVDDTEFFHGLQYMVKLIFFSLRGISRIMELPDSVCKLVSLRILDLSACHNLEVLPERIGLLKNLTHLDMSECYLLERMPKGIALLSELQVLKGFIIREYHKNDTPCTLQDLSALHKLRKLTISTSREDFPSKQELIDFQHLKSLRKLTIVWGGLSIQANAAPELGEPTGTKTHIQENREYFEELEKMDLQCYPRMTAPSWLVPGRPKSLKKLYVRGGPLRNLGHAEENDKWTVEILRLKFLSELKMDWNELQMSFPHLTYVEKFRCPRLTFFPCDESGVWLKPRNGTNEIISAAVNFFWHCGTGIKRGITWQCRQGVCQRAEVSDTPTLRDFEVPVQPRLSSSTRTCTTMNVTFLEFEMYYSSSSSNSSIQGETTSEDAVPIVNQDVETSSPLSSPNILSMDDHTPKNIPEEAKRALSSAEAEYRGMAKEVYLEPPQNPVPPLPADTFIRQSSYSSGSSFGINVAEIYNSEGNELLHLVRQTVFKGDIKCIGDEKGLSAAIIGWDKRLYSPKQEINVRMSKLRNVGSYQTDAHMAVTSLNLKDTATSVSEDMTLTPSYQFSDACFSIDLSYTPNGTLSYTNSTIAPNKVWTSAKPENQPGYVNVSGSNYSNKIGPENKLNEAFLTRNDTLTRKESGPKDEEES</sequence>
<dbReference type="EMBL" id="SMOL01000143">
    <property type="protein sequence ID" value="KAB2631458.1"/>
    <property type="molecule type" value="Genomic_DNA"/>
</dbReference>
<dbReference type="SUPFAM" id="SSF52047">
    <property type="entry name" value="RNI-like"/>
    <property type="match status" value="1"/>
</dbReference>
<evidence type="ECO:0000313" key="6">
    <source>
        <dbReference type="Proteomes" id="UP000327157"/>
    </source>
</evidence>
<comment type="caution">
    <text evidence="5">The sequence shown here is derived from an EMBL/GenBank/DDBJ whole genome shotgun (WGS) entry which is preliminary data.</text>
</comment>
<evidence type="ECO:0000259" key="3">
    <source>
        <dbReference type="Pfam" id="PF23559"/>
    </source>
</evidence>
<organism evidence="5 6">
    <name type="scientific">Pyrus ussuriensis x Pyrus communis</name>
    <dbReference type="NCBI Taxonomy" id="2448454"/>
    <lineage>
        <taxon>Eukaryota</taxon>
        <taxon>Viridiplantae</taxon>
        <taxon>Streptophyta</taxon>
        <taxon>Embryophyta</taxon>
        <taxon>Tracheophyta</taxon>
        <taxon>Spermatophyta</taxon>
        <taxon>Magnoliopsida</taxon>
        <taxon>eudicotyledons</taxon>
        <taxon>Gunneridae</taxon>
        <taxon>Pentapetalae</taxon>
        <taxon>rosids</taxon>
        <taxon>fabids</taxon>
        <taxon>Rosales</taxon>
        <taxon>Rosaceae</taxon>
        <taxon>Amygdaloideae</taxon>
        <taxon>Maleae</taxon>
        <taxon>Pyrus</taxon>
    </lineage>
</organism>
<gene>
    <name evidence="5" type="ORF">D8674_008977</name>
</gene>
<protein>
    <submittedName>
        <fullName evidence="5">Disease resistance RPP13-like protein 4</fullName>
    </submittedName>
</protein>
<dbReference type="InterPro" id="IPR055414">
    <property type="entry name" value="LRR_R13L4/SHOC2-like"/>
</dbReference>
<dbReference type="OrthoDB" id="1110401at2759"/>
<dbReference type="InterPro" id="IPR032675">
    <property type="entry name" value="LRR_dom_sf"/>
</dbReference>
<evidence type="ECO:0000256" key="1">
    <source>
        <dbReference type="ARBA" id="ARBA00022737"/>
    </source>
</evidence>
<feature type="compositionally biased region" description="Polar residues" evidence="2">
    <location>
        <begin position="732"/>
        <end position="743"/>
    </location>
</feature>
<reference evidence="5 6" key="1">
    <citation type="submission" date="2019-09" db="EMBL/GenBank/DDBJ databases">
        <authorList>
            <person name="Ou C."/>
        </authorList>
    </citation>
    <scope>NUCLEOTIDE SEQUENCE [LARGE SCALE GENOMIC DNA]</scope>
    <source>
        <strain evidence="5">S2</strain>
        <tissue evidence="5">Leaf</tissue>
    </source>
</reference>
<dbReference type="Pfam" id="PF23559">
    <property type="entry name" value="WHD_DRP"/>
    <property type="match status" value="1"/>
</dbReference>
<feature type="domain" description="Disease resistance R13L4/SHOC-2-like LRR" evidence="4">
    <location>
        <begin position="324"/>
        <end position="559"/>
    </location>
</feature>
<name>A0A5N5HV99_9ROSA</name>
<keyword evidence="1" id="KW-0677">Repeat</keyword>
<accession>A0A5N5HV99</accession>
<dbReference type="Proteomes" id="UP000327157">
    <property type="component" value="Chromosome 12"/>
</dbReference>
<dbReference type="AlphaFoldDB" id="A0A5N5HV99"/>
<evidence type="ECO:0000259" key="4">
    <source>
        <dbReference type="Pfam" id="PF23598"/>
    </source>
</evidence>
<feature type="region of interest" description="Disordered" evidence="2">
    <location>
        <begin position="954"/>
        <end position="988"/>
    </location>
</feature>
<proteinExistence type="predicted"/>
<dbReference type="PANTHER" id="PTHR47186:SF54">
    <property type="entry name" value="DISEASE RESISTANCE RPP13-LIKE PROTEIN 4"/>
    <property type="match status" value="1"/>
</dbReference>
<reference evidence="5 6" key="3">
    <citation type="submission" date="2019-11" db="EMBL/GenBank/DDBJ databases">
        <title>A de novo genome assembly of a pear dwarfing rootstock.</title>
        <authorList>
            <person name="Wang F."/>
            <person name="Wang J."/>
            <person name="Li S."/>
            <person name="Zhang Y."/>
            <person name="Fang M."/>
            <person name="Ma L."/>
            <person name="Zhao Y."/>
            <person name="Jiang S."/>
        </authorList>
    </citation>
    <scope>NUCLEOTIDE SEQUENCE [LARGE SCALE GENOMIC DNA]</scope>
    <source>
        <strain evidence="5">S2</strain>
        <tissue evidence="5">Leaf</tissue>
    </source>
</reference>
<evidence type="ECO:0000256" key="2">
    <source>
        <dbReference type="SAM" id="MobiDB-lite"/>
    </source>
</evidence>
<evidence type="ECO:0000313" key="5">
    <source>
        <dbReference type="EMBL" id="KAB2631458.1"/>
    </source>
</evidence>
<dbReference type="PANTHER" id="PTHR47186">
    <property type="entry name" value="LEUCINE-RICH REPEAT-CONTAINING PROTEIN 57"/>
    <property type="match status" value="1"/>
</dbReference>
<keyword evidence="6" id="KW-1185">Reference proteome</keyword>
<feature type="domain" description="Disease resistance protein winged helix" evidence="3">
    <location>
        <begin position="181"/>
        <end position="251"/>
    </location>
</feature>
<dbReference type="Gene3D" id="3.80.10.10">
    <property type="entry name" value="Ribonuclease Inhibitor"/>
    <property type="match status" value="1"/>
</dbReference>